<dbReference type="CDD" id="cd07043">
    <property type="entry name" value="STAS_anti-anti-sigma_factors"/>
    <property type="match status" value="1"/>
</dbReference>
<dbReference type="Proteomes" id="UP000268857">
    <property type="component" value="Unassembled WGS sequence"/>
</dbReference>
<dbReference type="PROSITE" id="PS50801">
    <property type="entry name" value="STAS"/>
    <property type="match status" value="1"/>
</dbReference>
<keyword evidence="5" id="KW-1185">Reference proteome</keyword>
<dbReference type="Gene3D" id="3.30.750.24">
    <property type="entry name" value="STAS domain"/>
    <property type="match status" value="1"/>
</dbReference>
<reference evidence="4 5" key="1">
    <citation type="journal article" date="2019" name="Genome Biol. Evol.">
        <title>Day and night: Metabolic profiles and evolutionary relationships of six axenic non-marine cyanobacteria.</title>
        <authorList>
            <person name="Will S.E."/>
            <person name="Henke P."/>
            <person name="Boedeker C."/>
            <person name="Huang S."/>
            <person name="Brinkmann H."/>
            <person name="Rohde M."/>
            <person name="Jarek M."/>
            <person name="Friedl T."/>
            <person name="Seufert S."/>
            <person name="Schumacher M."/>
            <person name="Overmann J."/>
            <person name="Neumann-Schaal M."/>
            <person name="Petersen J."/>
        </authorList>
    </citation>
    <scope>NUCLEOTIDE SEQUENCE [LARGE SCALE GENOMIC DNA]</scope>
    <source>
        <strain evidence="4 5">PCC 6912</strain>
    </source>
</reference>
<dbReference type="Gene3D" id="1.50.10.10">
    <property type="match status" value="1"/>
</dbReference>
<dbReference type="InterPro" id="IPR036513">
    <property type="entry name" value="STAS_dom_sf"/>
</dbReference>
<dbReference type="GO" id="GO:0016853">
    <property type="term" value="F:isomerase activity"/>
    <property type="evidence" value="ECO:0007669"/>
    <property type="project" value="UniProtKB-KW"/>
</dbReference>
<dbReference type="InterPro" id="IPR010819">
    <property type="entry name" value="AGE/CE"/>
</dbReference>
<dbReference type="SUPFAM" id="SSF52091">
    <property type="entry name" value="SpoIIaa-like"/>
    <property type="match status" value="1"/>
</dbReference>
<dbReference type="AlphaFoldDB" id="A0A3S0YFL8"/>
<dbReference type="RefSeq" id="WP_016877524.1">
    <property type="nucleotide sequence ID" value="NZ_AJLN01000016.1"/>
</dbReference>
<dbReference type="PANTHER" id="PTHR42899">
    <property type="entry name" value="SPERMATOGENESIS-ASSOCIATED PROTEIN 20"/>
    <property type="match status" value="1"/>
</dbReference>
<dbReference type="InterPro" id="IPR024705">
    <property type="entry name" value="Ssp411"/>
</dbReference>
<dbReference type="InterPro" id="IPR002645">
    <property type="entry name" value="STAS_dom"/>
</dbReference>
<dbReference type="InterPro" id="IPR008928">
    <property type="entry name" value="6-hairpin_glycosidase_sf"/>
</dbReference>
<feature type="domain" description="STAS" evidence="3">
    <location>
        <begin position="614"/>
        <end position="724"/>
    </location>
</feature>
<organism evidence="4 5">
    <name type="scientific">Chlorogloeopsis fritschii PCC 6912</name>
    <dbReference type="NCBI Taxonomy" id="211165"/>
    <lineage>
        <taxon>Bacteria</taxon>
        <taxon>Bacillati</taxon>
        <taxon>Cyanobacteriota</taxon>
        <taxon>Cyanophyceae</taxon>
        <taxon>Nostocales</taxon>
        <taxon>Chlorogloeopsidaceae</taxon>
        <taxon>Chlorogloeopsis</taxon>
    </lineage>
</organism>
<comment type="caution">
    <text evidence="4">The sequence shown here is derived from an EMBL/GenBank/DDBJ whole genome shotgun (WGS) entry which is preliminary data.</text>
</comment>
<protein>
    <recommendedName>
        <fullName evidence="3">STAS domain-containing protein</fullName>
    </recommendedName>
</protein>
<sequence>MNNIDFTFSDLIAGYVTDFDTSKGEHGTFTLKTSDGRNFEVALTSNTYAELVRNLGEPYYDCTGQIWSRIAPNQYIFVYGIFYLEGDQYKFEAKRIVFLGRTEREYLFEKQDWWIKQIQNLANFYLKAQFEDGEIDYRKYRTGIGLVGSKEKSNRQETDTISRLVYGFATAYMMTGEERYLEAAEKGTEYLRRHMRFLDEGEGICYWYHAVDVKPDGSEQKIFSSEFGDDYDAIPAYEQIYALVGPTQTYRVTGDPHILKDIELTVNLFEYYFLDKSERGGLFSHIDPISLSPYSETLGHNRAKKNWNSVGDHAPAYLINLWLATGEDKYADFLEYTFDTIEKRFPDYEYSPFVQERFYEDWSHDTTWGWQQNRAVVGHNLKIAWNLMRMNHLKPKEKYVALAEKIAEIMPAVGSDRQRGGWYDVVERTLKPGEGIYRFVWHDRKAWWQQEQAILAYLILTGSLGKPEYQRLARESAAFYNAWFLDYEAGGVYFNVLANGLPYLLGTERGKGSHSMSGYHSFELAYLACVYTNLLITKQPMDLYFKPKPGAFKDNILRVQPDILPPGSVRIADVWINGQSHFDFDANNLKIKLPSSTDELKVRVRILPTEVFFNATLLDVTEGIAKISLSGLMDAAAVPLFEDELKKATSHSVKRIVLMLENLKCISSAGLRSLIFNKQKLGADVEFYIVGAAEHVKNYLQMSSFCEGVTVLDRYETVKMASVR</sequence>
<dbReference type="InterPro" id="IPR034116">
    <property type="entry name" value="AGE_dom"/>
</dbReference>
<comment type="similarity">
    <text evidence="1">Belongs to the N-acylglucosamine 2-epimerase family.</text>
</comment>
<evidence type="ECO:0000256" key="2">
    <source>
        <dbReference type="ARBA" id="ARBA00023235"/>
    </source>
</evidence>
<dbReference type="EMBL" id="RSCJ01000006">
    <property type="protein sequence ID" value="RUR83664.1"/>
    <property type="molecule type" value="Genomic_DNA"/>
</dbReference>
<dbReference type="CDD" id="cd00249">
    <property type="entry name" value="AGE"/>
    <property type="match status" value="1"/>
</dbReference>
<dbReference type="OrthoDB" id="5141876at2"/>
<gene>
    <name evidence="4" type="ORF">PCC6912_19070</name>
</gene>
<dbReference type="GO" id="GO:0005975">
    <property type="term" value="P:carbohydrate metabolic process"/>
    <property type="evidence" value="ECO:0007669"/>
    <property type="project" value="InterPro"/>
</dbReference>
<proteinExistence type="inferred from homology"/>
<dbReference type="PANTHER" id="PTHR42899:SF1">
    <property type="entry name" value="SPERMATOGENESIS-ASSOCIATED PROTEIN 20"/>
    <property type="match status" value="1"/>
</dbReference>
<accession>A0A3S0YFL8</accession>
<evidence type="ECO:0000259" key="3">
    <source>
        <dbReference type="PROSITE" id="PS50801"/>
    </source>
</evidence>
<dbReference type="SUPFAM" id="SSF48208">
    <property type="entry name" value="Six-hairpin glycosidases"/>
    <property type="match status" value="1"/>
</dbReference>
<dbReference type="Pfam" id="PF01740">
    <property type="entry name" value="STAS"/>
    <property type="match status" value="1"/>
</dbReference>
<dbReference type="Pfam" id="PF07221">
    <property type="entry name" value="GlcNAc_2-epim"/>
    <property type="match status" value="1"/>
</dbReference>
<dbReference type="InterPro" id="IPR012341">
    <property type="entry name" value="6hp_glycosidase-like_sf"/>
</dbReference>
<evidence type="ECO:0000313" key="4">
    <source>
        <dbReference type="EMBL" id="RUR83664.1"/>
    </source>
</evidence>
<dbReference type="STRING" id="211165.GCA_000317285_00187"/>
<name>A0A3S0YFL8_CHLFR</name>
<evidence type="ECO:0000256" key="1">
    <source>
        <dbReference type="ARBA" id="ARBA00008558"/>
    </source>
</evidence>
<keyword evidence="2" id="KW-0413">Isomerase</keyword>
<evidence type="ECO:0000313" key="5">
    <source>
        <dbReference type="Proteomes" id="UP000268857"/>
    </source>
</evidence>